<evidence type="ECO:0000313" key="2">
    <source>
        <dbReference type="EMBL" id="KAK7244101.1"/>
    </source>
</evidence>
<reference evidence="2 3" key="1">
    <citation type="submission" date="2024-01" db="EMBL/GenBank/DDBJ databases">
        <title>The genomes of 5 underutilized Papilionoideae crops provide insights into root nodulation and disease resistanc.</title>
        <authorList>
            <person name="Yuan L."/>
        </authorList>
    </citation>
    <scope>NUCLEOTIDE SEQUENCE [LARGE SCALE GENOMIC DNA]</scope>
    <source>
        <strain evidence="2">ZHUSHIDOU_FW_LH</strain>
        <tissue evidence="2">Leaf</tissue>
    </source>
</reference>
<gene>
    <name evidence="2" type="ORF">RIF29_38919</name>
</gene>
<evidence type="ECO:0000256" key="1">
    <source>
        <dbReference type="SAM" id="MobiDB-lite"/>
    </source>
</evidence>
<proteinExistence type="predicted"/>
<evidence type="ECO:0000313" key="3">
    <source>
        <dbReference type="Proteomes" id="UP001372338"/>
    </source>
</evidence>
<organism evidence="2 3">
    <name type="scientific">Crotalaria pallida</name>
    <name type="common">Smooth rattlebox</name>
    <name type="synonym">Crotalaria striata</name>
    <dbReference type="NCBI Taxonomy" id="3830"/>
    <lineage>
        <taxon>Eukaryota</taxon>
        <taxon>Viridiplantae</taxon>
        <taxon>Streptophyta</taxon>
        <taxon>Embryophyta</taxon>
        <taxon>Tracheophyta</taxon>
        <taxon>Spermatophyta</taxon>
        <taxon>Magnoliopsida</taxon>
        <taxon>eudicotyledons</taxon>
        <taxon>Gunneridae</taxon>
        <taxon>Pentapetalae</taxon>
        <taxon>rosids</taxon>
        <taxon>fabids</taxon>
        <taxon>Fabales</taxon>
        <taxon>Fabaceae</taxon>
        <taxon>Papilionoideae</taxon>
        <taxon>50 kb inversion clade</taxon>
        <taxon>genistoids sensu lato</taxon>
        <taxon>core genistoids</taxon>
        <taxon>Crotalarieae</taxon>
        <taxon>Crotalaria</taxon>
    </lineage>
</organism>
<dbReference type="Proteomes" id="UP001372338">
    <property type="component" value="Unassembled WGS sequence"/>
</dbReference>
<keyword evidence="3" id="KW-1185">Reference proteome</keyword>
<feature type="region of interest" description="Disordered" evidence="1">
    <location>
        <begin position="1"/>
        <end position="33"/>
    </location>
</feature>
<protein>
    <submittedName>
        <fullName evidence="2">Uncharacterized protein</fullName>
    </submittedName>
</protein>
<dbReference type="EMBL" id="JAYWIO010000008">
    <property type="protein sequence ID" value="KAK7244101.1"/>
    <property type="molecule type" value="Genomic_DNA"/>
</dbReference>
<feature type="compositionally biased region" description="Polar residues" evidence="1">
    <location>
        <begin position="7"/>
        <end position="16"/>
    </location>
</feature>
<comment type="caution">
    <text evidence="2">The sequence shown here is derived from an EMBL/GenBank/DDBJ whole genome shotgun (WGS) entry which is preliminary data.</text>
</comment>
<accession>A0AAN9E133</accession>
<name>A0AAN9E133_CROPI</name>
<sequence>MADGGRTSCNRGTPTTPKEIPRGQTRHQVKGSGSLILLRSPQDNGETDQILSMNVHNNDKCSLRFNLDDNSKMDQVQEGVSLFLSQSETLIILPDPQSDSAIIIRTPLPFFNNFVGEPNPPFKVPFLFLQICSLYYSKFLKSMPFEIDFVFVQVVQLIYWS</sequence>
<dbReference type="AlphaFoldDB" id="A0AAN9E133"/>